<proteinExistence type="predicted"/>
<dbReference type="Proteomes" id="UP000236740">
    <property type="component" value="Unassembled WGS sequence"/>
</dbReference>
<accession>A0A1H6CMW6</accession>
<dbReference type="PROSITE" id="PS51733">
    <property type="entry name" value="BPL_LPL_CATALYTIC"/>
    <property type="match status" value="1"/>
</dbReference>
<feature type="domain" description="BPL/LPL catalytic" evidence="1">
    <location>
        <begin position="38"/>
        <end position="232"/>
    </location>
</feature>
<dbReference type="AlphaFoldDB" id="A0A1H6CMW6"/>
<protein>
    <submittedName>
        <fullName evidence="2">Lipoate-protein ligase A</fullName>
    </submittedName>
</protein>
<sequence>MLEEITPDAADVRVVRGRAPTLDVDRTGTDAMLASTADTGVPAVRVWTPHRHVAFGRRDARTAGYERARAAAESRGYPAVERSVGGRAVAYAGTTVAFAVAVPIEDDRRGLESRYDAATTAVVRALRSLGVPARRGEPEASFCPGDHSVQARGKISGIAQRIRRETALVAGVVVVDAHDELASVLDPVYEALDVPFDPDSVGSVARSGGRSDPDVAVDALCDSFCGDRSRRSVSLSSVLDEYGGAPG</sequence>
<dbReference type="PANTHER" id="PTHR43679">
    <property type="entry name" value="OCTANOYLTRANSFERASE LIPM-RELATED"/>
    <property type="match status" value="1"/>
</dbReference>
<dbReference type="PANTHER" id="PTHR43679:SF2">
    <property type="entry name" value="OCTANOYL-[GCVH]:PROTEIN N-OCTANOYLTRANSFERASE"/>
    <property type="match status" value="1"/>
</dbReference>
<keyword evidence="2" id="KW-0436">Ligase</keyword>
<keyword evidence="3" id="KW-1185">Reference proteome</keyword>
<dbReference type="EMBL" id="FNVN01000008">
    <property type="protein sequence ID" value="SEG74013.1"/>
    <property type="molecule type" value="Genomic_DNA"/>
</dbReference>
<dbReference type="GO" id="GO:0016874">
    <property type="term" value="F:ligase activity"/>
    <property type="evidence" value="ECO:0007669"/>
    <property type="project" value="UniProtKB-KW"/>
</dbReference>
<evidence type="ECO:0000313" key="3">
    <source>
        <dbReference type="Proteomes" id="UP000236740"/>
    </source>
</evidence>
<dbReference type="SUPFAM" id="SSF55681">
    <property type="entry name" value="Class II aaRS and biotin synthetases"/>
    <property type="match status" value="1"/>
</dbReference>
<evidence type="ECO:0000313" key="2">
    <source>
        <dbReference type="EMBL" id="SEG74013.1"/>
    </source>
</evidence>
<dbReference type="InterPro" id="IPR004143">
    <property type="entry name" value="BPL_LPL_catalytic"/>
</dbReference>
<dbReference type="Gene3D" id="3.30.930.10">
    <property type="entry name" value="Bira Bifunctional Protein, Domain 2"/>
    <property type="match status" value="1"/>
</dbReference>
<reference evidence="2 3" key="1">
    <citation type="submission" date="2016-10" db="EMBL/GenBank/DDBJ databases">
        <authorList>
            <person name="de Groot N.N."/>
        </authorList>
    </citation>
    <scope>NUCLEOTIDE SEQUENCE [LARGE SCALE GENOMIC DNA]</scope>
    <source>
        <strain evidence="2 3">CGMCC 1.10331</strain>
    </source>
</reference>
<dbReference type="Pfam" id="PF21948">
    <property type="entry name" value="LplA-B_cat"/>
    <property type="match status" value="1"/>
</dbReference>
<name>A0A1H6CMW6_9EURY</name>
<gene>
    <name evidence="2" type="ORF">SAMN04488133_3552</name>
</gene>
<dbReference type="InterPro" id="IPR050664">
    <property type="entry name" value="Octanoyltrans_LipM/LipL"/>
</dbReference>
<evidence type="ECO:0000259" key="1">
    <source>
        <dbReference type="PROSITE" id="PS51733"/>
    </source>
</evidence>
<organism evidence="2 3">
    <name type="scientific">Halobellus limi</name>
    <dbReference type="NCBI Taxonomy" id="699433"/>
    <lineage>
        <taxon>Archaea</taxon>
        <taxon>Methanobacteriati</taxon>
        <taxon>Methanobacteriota</taxon>
        <taxon>Stenosarchaea group</taxon>
        <taxon>Halobacteria</taxon>
        <taxon>Halobacteriales</taxon>
        <taxon>Haloferacaceae</taxon>
        <taxon>Halobellus</taxon>
    </lineage>
</organism>
<dbReference type="InterPro" id="IPR045864">
    <property type="entry name" value="aa-tRNA-synth_II/BPL/LPL"/>
</dbReference>